<dbReference type="EMBL" id="CAQQ02393905">
    <property type="status" value="NOT_ANNOTATED_CDS"/>
    <property type="molecule type" value="Genomic_DNA"/>
</dbReference>
<reference evidence="2" key="1">
    <citation type="submission" date="2013-02" db="EMBL/GenBank/DDBJ databases">
        <authorList>
            <person name="Hughes D."/>
        </authorList>
    </citation>
    <scope>NUCLEOTIDE SEQUENCE</scope>
    <source>
        <strain>Durham</strain>
        <strain evidence="2">NC isolate 2 -- Noor lab</strain>
    </source>
</reference>
<protein>
    <submittedName>
        <fullName evidence="1">Uncharacterized protein</fullName>
    </submittedName>
</protein>
<dbReference type="EnsemblMetazoa" id="MESCA003416-RA">
    <property type="protein sequence ID" value="MESCA003416-PA"/>
    <property type="gene ID" value="MESCA003416"/>
</dbReference>
<keyword evidence="2" id="KW-1185">Reference proteome</keyword>
<accession>T1GIX9</accession>
<dbReference type="HOGENOM" id="CLU_1654133_0_0_1"/>
<dbReference type="EMBL" id="CAQQ02393904">
    <property type="status" value="NOT_ANNOTATED_CDS"/>
    <property type="molecule type" value="Genomic_DNA"/>
</dbReference>
<organism evidence="1 2">
    <name type="scientific">Megaselia scalaris</name>
    <name type="common">Humpbacked fly</name>
    <name type="synonym">Phora scalaris</name>
    <dbReference type="NCBI Taxonomy" id="36166"/>
    <lineage>
        <taxon>Eukaryota</taxon>
        <taxon>Metazoa</taxon>
        <taxon>Ecdysozoa</taxon>
        <taxon>Arthropoda</taxon>
        <taxon>Hexapoda</taxon>
        <taxon>Insecta</taxon>
        <taxon>Pterygota</taxon>
        <taxon>Neoptera</taxon>
        <taxon>Endopterygota</taxon>
        <taxon>Diptera</taxon>
        <taxon>Brachycera</taxon>
        <taxon>Muscomorpha</taxon>
        <taxon>Platypezoidea</taxon>
        <taxon>Phoridae</taxon>
        <taxon>Megaseliini</taxon>
        <taxon>Megaselia</taxon>
    </lineage>
</organism>
<dbReference type="AlphaFoldDB" id="T1GIX9"/>
<reference evidence="1" key="2">
    <citation type="submission" date="2015-06" db="UniProtKB">
        <authorList>
            <consortium name="EnsemblMetazoa"/>
        </authorList>
    </citation>
    <scope>IDENTIFICATION</scope>
</reference>
<name>T1GIX9_MEGSC</name>
<sequence length="160" mass="18524">MDVYLLPLVSTNMRAPYKKMLKDYNKGRGKAKREHCRKFCDDIDSTKDTAKMRKILSKSPWYISSFPMGMFSFITGLFGAERIRESFDQFKAPGPDEIIPKMLLVMVDRLTPFDQFKAPGPDEIIPTMLQVMPYGRFRVLAKLKKLKKDSKDNSIPNTEF</sequence>
<proteinExistence type="predicted"/>
<evidence type="ECO:0000313" key="1">
    <source>
        <dbReference type="EnsemblMetazoa" id="MESCA003416-PA"/>
    </source>
</evidence>
<dbReference type="Proteomes" id="UP000015102">
    <property type="component" value="Unassembled WGS sequence"/>
</dbReference>
<evidence type="ECO:0000313" key="2">
    <source>
        <dbReference type="Proteomes" id="UP000015102"/>
    </source>
</evidence>